<name>A0A438JEK9_VITVI</name>
<sequence>MGTRQHEKKRHFLEVLKVGIIKTEMMFPRSDEEGGDDKDKGVHCHNISGHEVTELHLHGFGLGGKVSPALLQLNFLNYLDLSSNEFGGAPVPSFLGSMRSLTYLMD</sequence>
<keyword evidence="3" id="KW-0732">Signal</keyword>
<comment type="caution">
    <text evidence="8">The sequence shown here is derived from an EMBL/GenBank/DDBJ whole genome shotgun (WGS) entry which is preliminary data.</text>
</comment>
<dbReference type="PANTHER" id="PTHR48063">
    <property type="entry name" value="LRR RECEPTOR-LIKE KINASE"/>
    <property type="match status" value="1"/>
</dbReference>
<keyword evidence="4" id="KW-1133">Transmembrane helix</keyword>
<dbReference type="GO" id="GO:0016020">
    <property type="term" value="C:membrane"/>
    <property type="evidence" value="ECO:0007669"/>
    <property type="project" value="UniProtKB-SubCell"/>
</dbReference>
<proteinExistence type="predicted"/>
<evidence type="ECO:0000256" key="7">
    <source>
        <dbReference type="ARBA" id="ARBA00023180"/>
    </source>
</evidence>
<evidence type="ECO:0000256" key="2">
    <source>
        <dbReference type="ARBA" id="ARBA00022692"/>
    </source>
</evidence>
<dbReference type="Proteomes" id="UP000288805">
    <property type="component" value="Unassembled WGS sequence"/>
</dbReference>
<dbReference type="EMBL" id="QGNW01000046">
    <property type="protein sequence ID" value="RVX07393.1"/>
    <property type="molecule type" value="Genomic_DNA"/>
</dbReference>
<keyword evidence="6" id="KW-0675">Receptor</keyword>
<dbReference type="PANTHER" id="PTHR48063:SF98">
    <property type="entry name" value="LRR RECEPTOR-LIKE SERINE_THREONINE-PROTEIN KINASE FLS2"/>
    <property type="match status" value="1"/>
</dbReference>
<keyword evidence="2" id="KW-0812">Transmembrane</keyword>
<dbReference type="InterPro" id="IPR032675">
    <property type="entry name" value="LRR_dom_sf"/>
</dbReference>
<keyword evidence="7" id="KW-0325">Glycoprotein</keyword>
<evidence type="ECO:0000256" key="4">
    <source>
        <dbReference type="ARBA" id="ARBA00022989"/>
    </source>
</evidence>
<protein>
    <submittedName>
        <fullName evidence="8">Uncharacterized protein</fullName>
    </submittedName>
</protein>
<evidence type="ECO:0000256" key="5">
    <source>
        <dbReference type="ARBA" id="ARBA00023136"/>
    </source>
</evidence>
<dbReference type="SUPFAM" id="SSF52058">
    <property type="entry name" value="L domain-like"/>
    <property type="match status" value="1"/>
</dbReference>
<dbReference type="InterPro" id="IPR046956">
    <property type="entry name" value="RLP23-like"/>
</dbReference>
<comment type="subcellular location">
    <subcellularLocation>
        <location evidence="1">Membrane</location>
        <topology evidence="1">Single-pass type I membrane protein</topology>
    </subcellularLocation>
</comment>
<keyword evidence="5" id="KW-0472">Membrane</keyword>
<evidence type="ECO:0000256" key="6">
    <source>
        <dbReference type="ARBA" id="ARBA00023170"/>
    </source>
</evidence>
<accession>A0A438JEK9</accession>
<evidence type="ECO:0000256" key="1">
    <source>
        <dbReference type="ARBA" id="ARBA00004479"/>
    </source>
</evidence>
<evidence type="ECO:0000313" key="9">
    <source>
        <dbReference type="Proteomes" id="UP000288805"/>
    </source>
</evidence>
<dbReference type="AlphaFoldDB" id="A0A438JEK9"/>
<evidence type="ECO:0000256" key="3">
    <source>
        <dbReference type="ARBA" id="ARBA00022729"/>
    </source>
</evidence>
<gene>
    <name evidence="8" type="ORF">CK203_022462</name>
</gene>
<dbReference type="Gene3D" id="3.80.10.10">
    <property type="entry name" value="Ribonuclease Inhibitor"/>
    <property type="match status" value="1"/>
</dbReference>
<organism evidence="8 9">
    <name type="scientific">Vitis vinifera</name>
    <name type="common">Grape</name>
    <dbReference type="NCBI Taxonomy" id="29760"/>
    <lineage>
        <taxon>Eukaryota</taxon>
        <taxon>Viridiplantae</taxon>
        <taxon>Streptophyta</taxon>
        <taxon>Embryophyta</taxon>
        <taxon>Tracheophyta</taxon>
        <taxon>Spermatophyta</taxon>
        <taxon>Magnoliopsida</taxon>
        <taxon>eudicotyledons</taxon>
        <taxon>Gunneridae</taxon>
        <taxon>Pentapetalae</taxon>
        <taxon>rosids</taxon>
        <taxon>Vitales</taxon>
        <taxon>Vitaceae</taxon>
        <taxon>Viteae</taxon>
        <taxon>Vitis</taxon>
    </lineage>
</organism>
<reference evidence="8 9" key="1">
    <citation type="journal article" date="2018" name="PLoS Genet.">
        <title>Population sequencing reveals clonal diversity and ancestral inbreeding in the grapevine cultivar Chardonnay.</title>
        <authorList>
            <person name="Roach M.J."/>
            <person name="Johnson D.L."/>
            <person name="Bohlmann J."/>
            <person name="van Vuuren H.J."/>
            <person name="Jones S.J."/>
            <person name="Pretorius I.S."/>
            <person name="Schmidt S.A."/>
            <person name="Borneman A.R."/>
        </authorList>
    </citation>
    <scope>NUCLEOTIDE SEQUENCE [LARGE SCALE GENOMIC DNA]</scope>
    <source>
        <strain evidence="9">cv. Chardonnay</strain>
        <tissue evidence="8">Leaf</tissue>
    </source>
</reference>
<evidence type="ECO:0000313" key="8">
    <source>
        <dbReference type="EMBL" id="RVX07393.1"/>
    </source>
</evidence>